<sequence>MTTPRVCSVARTLDVVGERWSLLVLREVFLGMRRFEQIREHTGAPRAVLAQRLRHLVDAGVLEQRDYRPEGGGRTRQEYRLTEAGRELQPVITALMQWGDRHLAGSEGPPLRVVHHGCGAPVQARLVCAEGHLLGDDGRELRPAVPDGVPGPGPSG</sequence>
<accession>H0E593</accession>
<evidence type="ECO:0000259" key="5">
    <source>
        <dbReference type="PROSITE" id="PS51118"/>
    </source>
</evidence>
<evidence type="ECO:0000256" key="4">
    <source>
        <dbReference type="SAM" id="MobiDB-lite"/>
    </source>
</evidence>
<protein>
    <submittedName>
        <fullName evidence="6">Transcriptional regulator HxlR family</fullName>
    </submittedName>
</protein>
<dbReference type="PROSITE" id="PS51118">
    <property type="entry name" value="HTH_HXLR"/>
    <property type="match status" value="1"/>
</dbReference>
<keyword evidence="7" id="KW-1185">Reference proteome</keyword>
<gene>
    <name evidence="6" type="ORF">PAI11_19830</name>
</gene>
<proteinExistence type="predicted"/>
<dbReference type="Proteomes" id="UP000005143">
    <property type="component" value="Unassembled WGS sequence"/>
</dbReference>
<evidence type="ECO:0000256" key="1">
    <source>
        <dbReference type="ARBA" id="ARBA00023015"/>
    </source>
</evidence>
<dbReference type="PATRIC" id="fig|1097667.3.peg.1966"/>
<evidence type="ECO:0000313" key="6">
    <source>
        <dbReference type="EMBL" id="EHN11154.1"/>
    </source>
</evidence>
<name>H0E593_9ACTN</name>
<dbReference type="PANTHER" id="PTHR33204:SF18">
    <property type="entry name" value="TRANSCRIPTIONAL REGULATORY PROTEIN"/>
    <property type="match status" value="1"/>
</dbReference>
<evidence type="ECO:0000256" key="3">
    <source>
        <dbReference type="ARBA" id="ARBA00023163"/>
    </source>
</evidence>
<keyword evidence="1" id="KW-0805">Transcription regulation</keyword>
<dbReference type="AlphaFoldDB" id="H0E593"/>
<dbReference type="InterPro" id="IPR036390">
    <property type="entry name" value="WH_DNA-bd_sf"/>
</dbReference>
<comment type="caution">
    <text evidence="6">The sequence shown here is derived from an EMBL/GenBank/DDBJ whole genome shotgun (WGS) entry which is preliminary data.</text>
</comment>
<dbReference type="GO" id="GO:0003677">
    <property type="term" value="F:DNA binding"/>
    <property type="evidence" value="ECO:0007669"/>
    <property type="project" value="UniProtKB-KW"/>
</dbReference>
<dbReference type="InterPro" id="IPR002577">
    <property type="entry name" value="HTH_HxlR"/>
</dbReference>
<dbReference type="SUPFAM" id="SSF46785">
    <property type="entry name" value="Winged helix' DNA-binding domain"/>
    <property type="match status" value="1"/>
</dbReference>
<keyword evidence="3" id="KW-0804">Transcription</keyword>
<feature type="region of interest" description="Disordered" evidence="4">
    <location>
        <begin position="137"/>
        <end position="156"/>
    </location>
</feature>
<dbReference type="EMBL" id="AGUD01000144">
    <property type="protein sequence ID" value="EHN11154.1"/>
    <property type="molecule type" value="Genomic_DNA"/>
</dbReference>
<keyword evidence="2" id="KW-0238">DNA-binding</keyword>
<dbReference type="RefSeq" id="WP_007574102.1">
    <property type="nucleotide sequence ID" value="NZ_AGUD01000144.1"/>
</dbReference>
<organism evidence="6 7">
    <name type="scientific">Patulibacter medicamentivorans</name>
    <dbReference type="NCBI Taxonomy" id="1097667"/>
    <lineage>
        <taxon>Bacteria</taxon>
        <taxon>Bacillati</taxon>
        <taxon>Actinomycetota</taxon>
        <taxon>Thermoleophilia</taxon>
        <taxon>Solirubrobacterales</taxon>
        <taxon>Patulibacteraceae</taxon>
        <taxon>Patulibacter</taxon>
    </lineage>
</organism>
<evidence type="ECO:0000256" key="2">
    <source>
        <dbReference type="ARBA" id="ARBA00023125"/>
    </source>
</evidence>
<dbReference type="OrthoDB" id="5183359at2"/>
<feature type="domain" description="HTH hxlR-type" evidence="5">
    <location>
        <begin position="7"/>
        <end position="107"/>
    </location>
</feature>
<dbReference type="Gene3D" id="1.10.10.10">
    <property type="entry name" value="Winged helix-like DNA-binding domain superfamily/Winged helix DNA-binding domain"/>
    <property type="match status" value="1"/>
</dbReference>
<dbReference type="InterPro" id="IPR036388">
    <property type="entry name" value="WH-like_DNA-bd_sf"/>
</dbReference>
<dbReference type="PANTHER" id="PTHR33204">
    <property type="entry name" value="TRANSCRIPTIONAL REGULATOR, MARR FAMILY"/>
    <property type="match status" value="1"/>
</dbReference>
<reference evidence="6 7" key="1">
    <citation type="journal article" date="2013" name="Biodegradation">
        <title>Quantitative proteomic analysis of ibuprofen-degrading Patulibacter sp. strain I11.</title>
        <authorList>
            <person name="Almeida B."/>
            <person name="Kjeldal H."/>
            <person name="Lolas I."/>
            <person name="Knudsen A.D."/>
            <person name="Carvalho G."/>
            <person name="Nielsen K.L."/>
            <person name="Barreto Crespo M.T."/>
            <person name="Stensballe A."/>
            <person name="Nielsen J.L."/>
        </authorList>
    </citation>
    <scope>NUCLEOTIDE SEQUENCE [LARGE SCALE GENOMIC DNA]</scope>
    <source>
        <strain evidence="6 7">I11</strain>
    </source>
</reference>
<dbReference type="Pfam" id="PF01638">
    <property type="entry name" value="HxlR"/>
    <property type="match status" value="1"/>
</dbReference>
<evidence type="ECO:0000313" key="7">
    <source>
        <dbReference type="Proteomes" id="UP000005143"/>
    </source>
</evidence>